<feature type="compositionally biased region" description="Low complexity" evidence="1">
    <location>
        <begin position="543"/>
        <end position="559"/>
    </location>
</feature>
<dbReference type="Proteomes" id="UP000022910">
    <property type="component" value="Unassembled WGS sequence"/>
</dbReference>
<feature type="compositionally biased region" description="Basic and acidic residues" evidence="1">
    <location>
        <begin position="85"/>
        <end position="96"/>
    </location>
</feature>
<dbReference type="AlphaFoldDB" id="A0A015JJ12"/>
<organism evidence="2 3">
    <name type="scientific">Rhizophagus irregularis (strain DAOM 197198w)</name>
    <name type="common">Glomus intraradices</name>
    <dbReference type="NCBI Taxonomy" id="1432141"/>
    <lineage>
        <taxon>Eukaryota</taxon>
        <taxon>Fungi</taxon>
        <taxon>Fungi incertae sedis</taxon>
        <taxon>Mucoromycota</taxon>
        <taxon>Glomeromycotina</taxon>
        <taxon>Glomeromycetes</taxon>
        <taxon>Glomerales</taxon>
        <taxon>Glomeraceae</taxon>
        <taxon>Rhizophagus</taxon>
    </lineage>
</organism>
<reference evidence="2 3" key="1">
    <citation type="submission" date="2014-02" db="EMBL/GenBank/DDBJ databases">
        <title>Single nucleus genome sequencing reveals high similarity among nuclei of an endomycorrhizal fungus.</title>
        <authorList>
            <person name="Lin K."/>
            <person name="Geurts R."/>
            <person name="Zhang Z."/>
            <person name="Limpens E."/>
            <person name="Saunders D.G."/>
            <person name="Mu D."/>
            <person name="Pang E."/>
            <person name="Cao H."/>
            <person name="Cha H."/>
            <person name="Lin T."/>
            <person name="Zhou Q."/>
            <person name="Shang Y."/>
            <person name="Li Y."/>
            <person name="Ivanov S."/>
            <person name="Sharma T."/>
            <person name="Velzen R.V."/>
            <person name="Ruijter N.D."/>
            <person name="Aanen D.K."/>
            <person name="Win J."/>
            <person name="Kamoun S."/>
            <person name="Bisseling T."/>
            <person name="Huang S."/>
        </authorList>
    </citation>
    <scope>NUCLEOTIDE SEQUENCE [LARGE SCALE GENOMIC DNA]</scope>
    <source>
        <strain evidence="3">DAOM197198w</strain>
    </source>
</reference>
<feature type="compositionally biased region" description="Acidic residues" evidence="1">
    <location>
        <begin position="131"/>
        <end position="154"/>
    </location>
</feature>
<protein>
    <submittedName>
        <fullName evidence="2">Uncharacterized protein</fullName>
    </submittedName>
</protein>
<dbReference type="OrthoDB" id="2441776at2759"/>
<sequence length="609" mass="68855">MRKAFAFLTSSLSSINKYSKEAKTSTQTTSPNIQKENNKSQIITSNIKDDKNENLIKKNNNDVNPLNKRKKNISNDLKKPTLKKSPQEIKKLESTRKTSSRTDSSTIVTTLKHSSSNRRKKLSVIKKSDDGDGESENASDSNIDNEEEDNDDDNVPLGLRFHHSRSISSNYPPPKNQEYYDNDTQIRNVSGMSLHRNRSTTKDPNKEKYHYHSPRNLTSPMPTTPPLIHTSRELYQPRPRHFRERKFSSSASSSSSASVDSNGSRYYRKYNANITPNNSQRYKRYSAYSLPYRNEYEYDDYNIYEYYYDEMNDGYGENRMINIPNDDLSNTPPIEKMRRVSLNSSSPRPRNDSFSRMYSGLTTTRRSNDSSTLVAGANPPPPNKYQKEATKRMSTSEYHKYQQEMVVAQYLKHGISPIIDDSTPVHSEPLSNNPRGPTLIQVQSMMMNISSSRPKCLSVIDRGYSGSNYSSSGSYTSPAELARKNSCTKTVSDCGIGACNGGVNSHRRTHSESNVQISSKFSTRQQQHHYHNTPLYLQHQSHHSSISSSSSSSTYVSSSGSGGPPTPTSRRSSIMFNSNVYGSRPSTPSSVGSGYIFEKEKRRKSVLRE</sequence>
<name>A0A015JJ12_RHIIW</name>
<dbReference type="EMBL" id="JEMT01018004">
    <property type="protein sequence ID" value="EXX67115.1"/>
    <property type="molecule type" value="Genomic_DNA"/>
</dbReference>
<evidence type="ECO:0000256" key="1">
    <source>
        <dbReference type="SAM" id="MobiDB-lite"/>
    </source>
</evidence>
<feature type="compositionally biased region" description="Polar residues" evidence="1">
    <location>
        <begin position="182"/>
        <end position="191"/>
    </location>
</feature>
<feature type="compositionally biased region" description="Polar residues" evidence="1">
    <location>
        <begin position="575"/>
        <end position="592"/>
    </location>
</feature>
<feature type="region of interest" description="Disordered" evidence="1">
    <location>
        <begin position="19"/>
        <end position="223"/>
    </location>
</feature>
<feature type="region of interest" description="Disordered" evidence="1">
    <location>
        <begin position="339"/>
        <end position="392"/>
    </location>
</feature>
<feature type="compositionally biased region" description="Polar residues" evidence="1">
    <location>
        <begin position="341"/>
        <end position="373"/>
    </location>
</feature>
<feature type="compositionally biased region" description="Polar residues" evidence="1">
    <location>
        <begin position="512"/>
        <end position="525"/>
    </location>
</feature>
<feature type="compositionally biased region" description="Basic and acidic residues" evidence="1">
    <location>
        <begin position="200"/>
        <end position="210"/>
    </location>
</feature>
<keyword evidence="3" id="KW-1185">Reference proteome</keyword>
<evidence type="ECO:0000313" key="2">
    <source>
        <dbReference type="EMBL" id="EXX67115.1"/>
    </source>
</evidence>
<feature type="compositionally biased region" description="Basic residues" evidence="1">
    <location>
        <begin position="115"/>
        <end position="124"/>
    </location>
</feature>
<feature type="region of interest" description="Disordered" evidence="1">
    <location>
        <begin position="501"/>
        <end position="609"/>
    </location>
</feature>
<feature type="compositionally biased region" description="Basic and acidic residues" evidence="1">
    <location>
        <begin position="47"/>
        <end position="60"/>
    </location>
</feature>
<gene>
    <name evidence="2" type="ORF">RirG_117390</name>
</gene>
<feature type="compositionally biased region" description="Polar residues" evidence="1">
    <location>
        <begin position="24"/>
        <end position="46"/>
    </location>
</feature>
<dbReference type="HOGENOM" id="CLU_448450_0_0_1"/>
<accession>A0A015JJ12</accession>
<feature type="region of interest" description="Disordered" evidence="1">
    <location>
        <begin position="236"/>
        <end position="263"/>
    </location>
</feature>
<comment type="caution">
    <text evidence="2">The sequence shown here is derived from an EMBL/GenBank/DDBJ whole genome shotgun (WGS) entry which is preliminary data.</text>
</comment>
<evidence type="ECO:0000313" key="3">
    <source>
        <dbReference type="Proteomes" id="UP000022910"/>
    </source>
</evidence>
<feature type="compositionally biased region" description="Low complexity" evidence="1">
    <location>
        <begin position="248"/>
        <end position="258"/>
    </location>
</feature>
<proteinExistence type="predicted"/>